<protein>
    <submittedName>
        <fullName evidence="1">Uncharacterized protein</fullName>
    </submittedName>
</protein>
<evidence type="ECO:0000313" key="1">
    <source>
        <dbReference type="EMBL" id="VAW95568.1"/>
    </source>
</evidence>
<dbReference type="AlphaFoldDB" id="A0A3B0ZQ23"/>
<sequence>MPNDFKNFLSTQTIKDNSGTDLNFINKIIFYTDEFKFLCTRQFINGEWKKQLFEYAFNEKEMLSSIKLKNPNLHAIVHPSVTVPTVKIEGYQYTMFTYYVAKTESQDFSKSNYRWYSCDDIVEFVKQNDFVSDSINNLRRFFELLIEHKNKI</sequence>
<proteinExistence type="predicted"/>
<dbReference type="EMBL" id="UOFS01000024">
    <property type="protein sequence ID" value="VAW95568.1"/>
    <property type="molecule type" value="Genomic_DNA"/>
</dbReference>
<reference evidence="1" key="1">
    <citation type="submission" date="2018-06" db="EMBL/GenBank/DDBJ databases">
        <authorList>
            <person name="Zhirakovskaya E."/>
        </authorList>
    </citation>
    <scope>NUCLEOTIDE SEQUENCE</scope>
</reference>
<accession>A0A3B0ZQ23</accession>
<name>A0A3B0ZQ23_9ZZZZ</name>
<gene>
    <name evidence="1" type="ORF">MNBD_GAMMA22-1806</name>
</gene>
<organism evidence="1">
    <name type="scientific">hydrothermal vent metagenome</name>
    <dbReference type="NCBI Taxonomy" id="652676"/>
    <lineage>
        <taxon>unclassified sequences</taxon>
        <taxon>metagenomes</taxon>
        <taxon>ecological metagenomes</taxon>
    </lineage>
</organism>